<dbReference type="Proteomes" id="UP000076502">
    <property type="component" value="Unassembled WGS sequence"/>
</dbReference>
<evidence type="ECO:0000256" key="7">
    <source>
        <dbReference type="SAM" id="Phobius"/>
    </source>
</evidence>
<name>A0A154NZQ9_DUFNO</name>
<dbReference type="GO" id="GO:1990573">
    <property type="term" value="P:potassium ion import across plasma membrane"/>
    <property type="evidence" value="ECO:0007669"/>
    <property type="project" value="TreeGrafter"/>
</dbReference>
<dbReference type="OrthoDB" id="5912413at2759"/>
<dbReference type="PANTHER" id="PTHR11523:SF28">
    <property type="entry name" value="NA_K-ATPASE BETA SUBUNIT ISOFORM 4-RELATED"/>
    <property type="match status" value="1"/>
</dbReference>
<evidence type="ECO:0000256" key="6">
    <source>
        <dbReference type="ARBA" id="ARBA00023136"/>
    </source>
</evidence>
<comment type="similarity">
    <text evidence="2">Belongs to the X(+)/potassium ATPases subunit beta family.</text>
</comment>
<dbReference type="GO" id="GO:0005890">
    <property type="term" value="C:sodium:potassium-exchanging ATPase complex"/>
    <property type="evidence" value="ECO:0007669"/>
    <property type="project" value="InterPro"/>
</dbReference>
<evidence type="ECO:0000256" key="3">
    <source>
        <dbReference type="ARBA" id="ARBA00022692"/>
    </source>
</evidence>
<comment type="subcellular location">
    <subcellularLocation>
        <location evidence="1">Membrane</location>
        <topology evidence="1">Single-pass type II membrane protein</topology>
    </subcellularLocation>
</comment>
<evidence type="ECO:0000256" key="1">
    <source>
        <dbReference type="ARBA" id="ARBA00004606"/>
    </source>
</evidence>
<evidence type="ECO:0000256" key="5">
    <source>
        <dbReference type="ARBA" id="ARBA00022989"/>
    </source>
</evidence>
<evidence type="ECO:0000256" key="4">
    <source>
        <dbReference type="ARBA" id="ARBA00022968"/>
    </source>
</evidence>
<gene>
    <name evidence="8" type="ORF">WN55_00649</name>
</gene>
<evidence type="ECO:0000313" key="9">
    <source>
        <dbReference type="Proteomes" id="UP000076502"/>
    </source>
</evidence>
<dbReference type="GO" id="GO:0036376">
    <property type="term" value="P:sodium ion export across plasma membrane"/>
    <property type="evidence" value="ECO:0007669"/>
    <property type="project" value="TreeGrafter"/>
</dbReference>
<keyword evidence="4" id="KW-0735">Signal-anchor</keyword>
<dbReference type="GO" id="GO:0030007">
    <property type="term" value="P:intracellular potassium ion homeostasis"/>
    <property type="evidence" value="ECO:0007669"/>
    <property type="project" value="TreeGrafter"/>
</dbReference>
<dbReference type="AlphaFoldDB" id="A0A154NZQ9"/>
<dbReference type="Gene3D" id="2.60.40.1660">
    <property type="entry name" value="Na, k-atpase alpha subunit"/>
    <property type="match status" value="1"/>
</dbReference>
<dbReference type="Pfam" id="PF00287">
    <property type="entry name" value="Na_K-ATPase"/>
    <property type="match status" value="1"/>
</dbReference>
<feature type="transmembrane region" description="Helical" evidence="7">
    <location>
        <begin position="45"/>
        <end position="65"/>
    </location>
</feature>
<evidence type="ECO:0000313" key="8">
    <source>
        <dbReference type="EMBL" id="KZC04574.1"/>
    </source>
</evidence>
<dbReference type="GO" id="GO:0006883">
    <property type="term" value="P:intracellular sodium ion homeostasis"/>
    <property type="evidence" value="ECO:0007669"/>
    <property type="project" value="TreeGrafter"/>
</dbReference>
<keyword evidence="3 7" id="KW-0812">Transmembrane</keyword>
<proteinExistence type="inferred from homology"/>
<dbReference type="EMBL" id="KQ434782">
    <property type="protein sequence ID" value="KZC04574.1"/>
    <property type="molecule type" value="Genomic_DNA"/>
</dbReference>
<dbReference type="PANTHER" id="PTHR11523">
    <property type="entry name" value="SODIUM/POTASSIUM-DEPENDENT ATPASE BETA SUBUNIT"/>
    <property type="match status" value="1"/>
</dbReference>
<keyword evidence="5 7" id="KW-1133">Transmembrane helix</keyword>
<organism evidence="8 9">
    <name type="scientific">Dufourea novaeangliae</name>
    <name type="common">Sweat bee</name>
    <dbReference type="NCBI Taxonomy" id="178035"/>
    <lineage>
        <taxon>Eukaryota</taxon>
        <taxon>Metazoa</taxon>
        <taxon>Ecdysozoa</taxon>
        <taxon>Arthropoda</taxon>
        <taxon>Hexapoda</taxon>
        <taxon>Insecta</taxon>
        <taxon>Pterygota</taxon>
        <taxon>Neoptera</taxon>
        <taxon>Endopterygota</taxon>
        <taxon>Hymenoptera</taxon>
        <taxon>Apocrita</taxon>
        <taxon>Aculeata</taxon>
        <taxon>Apoidea</taxon>
        <taxon>Anthophila</taxon>
        <taxon>Halictidae</taxon>
        <taxon>Rophitinae</taxon>
        <taxon>Dufourea</taxon>
    </lineage>
</organism>
<accession>A0A154NZQ9</accession>
<reference evidence="8 9" key="1">
    <citation type="submission" date="2015-07" db="EMBL/GenBank/DDBJ databases">
        <title>The genome of Dufourea novaeangliae.</title>
        <authorList>
            <person name="Pan H."/>
            <person name="Kapheim K."/>
        </authorList>
    </citation>
    <scope>NUCLEOTIDE SEQUENCE [LARGE SCALE GENOMIC DNA]</scope>
    <source>
        <strain evidence="8">0120121106</strain>
        <tissue evidence="8">Whole body</tissue>
    </source>
</reference>
<sequence>MVILHDDKYYESRIPQPDLGAFGNILRFIWNKKRKAFLGRTGKEWAQLGLFYLCFFSVLGAIFALQMKISVDFVSKLDKPFFQYTDPATRSILMPKYFNSLRKFGSPGIAFKPRSISASSPIISVNNSSIKARPKRYIQALTDFLREYNANVSKYNVNCQHQNYEFNRTRRPCFFDTKSLGVCSRYPYGYSKPLKPCVLVKFNKRFDWVPDYYNQSSRLPKNMPNNLKMAIQSSEKFYIWLSCDGANSVDKEHIGEIDYIPSPGFPIEYFPFTGQQDYLSPIVALHFQNLTPNRLVTVECNLWAFNIEQRSHYSLDFQIIIDDW</sequence>
<dbReference type="InterPro" id="IPR038702">
    <property type="entry name" value="Na/K_ATPase_sub_beta_sf"/>
</dbReference>
<keyword evidence="6 7" id="KW-0472">Membrane</keyword>
<protein>
    <submittedName>
        <fullName evidence="8">Sodium/potassium-transporting ATPase subunit beta-1</fullName>
    </submittedName>
</protein>
<keyword evidence="9" id="KW-1185">Reference proteome</keyword>
<dbReference type="STRING" id="178035.A0A154NZQ9"/>
<evidence type="ECO:0000256" key="2">
    <source>
        <dbReference type="ARBA" id="ARBA00005876"/>
    </source>
</evidence>
<dbReference type="GO" id="GO:0001671">
    <property type="term" value="F:ATPase activator activity"/>
    <property type="evidence" value="ECO:0007669"/>
    <property type="project" value="TreeGrafter"/>
</dbReference>
<dbReference type="InterPro" id="IPR000402">
    <property type="entry name" value="Na/K_ATPase_sub_beta"/>
</dbReference>